<dbReference type="InterPro" id="IPR000914">
    <property type="entry name" value="SBP_5_dom"/>
</dbReference>
<protein>
    <submittedName>
        <fullName evidence="5">Peptide ABC transporter substrate-binding protein</fullName>
    </submittedName>
</protein>
<dbReference type="GO" id="GO:0043190">
    <property type="term" value="C:ATP-binding cassette (ABC) transporter complex"/>
    <property type="evidence" value="ECO:0007669"/>
    <property type="project" value="InterPro"/>
</dbReference>
<dbReference type="Gene3D" id="3.40.190.10">
    <property type="entry name" value="Periplasmic binding protein-like II"/>
    <property type="match status" value="1"/>
</dbReference>
<reference evidence="5 6" key="1">
    <citation type="submission" date="2014-08" db="EMBL/GenBank/DDBJ databases">
        <authorList>
            <person name="Hassan Y.I."/>
            <person name="Lepp D."/>
            <person name="Zhou T."/>
        </authorList>
    </citation>
    <scope>NUCLEOTIDE SEQUENCE [LARGE SCALE GENOMIC DNA]</scope>
    <source>
        <strain evidence="5 6">IFO13584</strain>
    </source>
</reference>
<dbReference type="InterPro" id="IPR030678">
    <property type="entry name" value="Peptide/Ni-bd"/>
</dbReference>
<organism evidence="5 6">
    <name type="scientific">Devosia riboflavina</name>
    <dbReference type="NCBI Taxonomy" id="46914"/>
    <lineage>
        <taxon>Bacteria</taxon>
        <taxon>Pseudomonadati</taxon>
        <taxon>Pseudomonadota</taxon>
        <taxon>Alphaproteobacteria</taxon>
        <taxon>Hyphomicrobiales</taxon>
        <taxon>Devosiaceae</taxon>
        <taxon>Devosia</taxon>
    </lineage>
</organism>
<dbReference type="CDD" id="cd08512">
    <property type="entry name" value="PBP2_NikA_DppA_OppA_like_7"/>
    <property type="match status" value="1"/>
</dbReference>
<dbReference type="Pfam" id="PF00496">
    <property type="entry name" value="SBP_bac_5"/>
    <property type="match status" value="1"/>
</dbReference>
<dbReference type="EMBL" id="JQGC01000006">
    <property type="protein sequence ID" value="KFL31583.1"/>
    <property type="molecule type" value="Genomic_DNA"/>
</dbReference>
<dbReference type="PIRSF" id="PIRSF002741">
    <property type="entry name" value="MppA"/>
    <property type="match status" value="1"/>
</dbReference>
<dbReference type="PANTHER" id="PTHR30290">
    <property type="entry name" value="PERIPLASMIC BINDING COMPONENT OF ABC TRANSPORTER"/>
    <property type="match status" value="1"/>
</dbReference>
<evidence type="ECO:0000313" key="5">
    <source>
        <dbReference type="EMBL" id="KFL31583.1"/>
    </source>
</evidence>
<dbReference type="Gene3D" id="3.90.76.10">
    <property type="entry name" value="Dipeptide-binding Protein, Domain 1"/>
    <property type="match status" value="1"/>
</dbReference>
<sequence>MKLFRAALLASALSLPLAAGAVYAATPADALVIAQNIDDIVALDPAQAYEFSAGEINANLYDHLVQYAAEDTTVLAPGLASEWTADEAAKSLTFTMREGATFASGNPVRAEDVHYSFKRVIALNLTPAFILTQLGWTPENIDEMVTVDGNTVTVKWTGDFASAFVLNVLAARPAAIVDEVLVSQHVTGEDWGNAWLNTNSAGSGPFVLTDYRPAELVRLTANETYFGGAPAMKQVLIRHVAEAATQQLLLTSGDVDMAKNLTPDQIAALPADTVKVESYPQAAVHFLSFNQKTESLTPPAVWEAARYLVDYDGMTETFLKGQMEKHQAFWPKGFPGSYDETPYSYDVEKAKQILADAGIQTPINVTLDVINSTPFTDIAQSLQAGFAEAGINFEILPGTGAQVITKYRERTHEAMLLYWGPDFMDPHSNAKAFAYNSNNADDNYTATTTWRNAWAVPAEMNDEVNAALAEADQTKRNELYVDLQKKVQAESPIVIMFQAELQIGMANNVEGYVNGSNSDFVYYRLVTKQ</sequence>
<feature type="chain" id="PRO_5001825923" evidence="3">
    <location>
        <begin position="25"/>
        <end position="529"/>
    </location>
</feature>
<comment type="subcellular location">
    <subcellularLocation>
        <location evidence="1">Periplasm</location>
    </subcellularLocation>
</comment>
<keyword evidence="3" id="KW-0732">Signal</keyword>
<name>A0A087M3Y0_9HYPH</name>
<dbReference type="RefSeq" id="WP_035081523.1">
    <property type="nucleotide sequence ID" value="NZ_JQGC01000006.1"/>
</dbReference>
<dbReference type="InterPro" id="IPR039424">
    <property type="entry name" value="SBP_5"/>
</dbReference>
<dbReference type="STRING" id="46914.JP75_08625"/>
<evidence type="ECO:0000256" key="2">
    <source>
        <dbReference type="ARBA" id="ARBA00005695"/>
    </source>
</evidence>
<evidence type="ECO:0000259" key="4">
    <source>
        <dbReference type="Pfam" id="PF00496"/>
    </source>
</evidence>
<accession>A0A087M3Y0</accession>
<dbReference type="Proteomes" id="UP000028981">
    <property type="component" value="Unassembled WGS sequence"/>
</dbReference>
<evidence type="ECO:0000256" key="1">
    <source>
        <dbReference type="ARBA" id="ARBA00004418"/>
    </source>
</evidence>
<comment type="similarity">
    <text evidence="2">Belongs to the bacterial solute-binding protein 5 family.</text>
</comment>
<dbReference type="GO" id="GO:0015833">
    <property type="term" value="P:peptide transport"/>
    <property type="evidence" value="ECO:0007669"/>
    <property type="project" value="TreeGrafter"/>
</dbReference>
<dbReference type="AlphaFoldDB" id="A0A087M3Y0"/>
<dbReference type="GO" id="GO:1904680">
    <property type="term" value="F:peptide transmembrane transporter activity"/>
    <property type="evidence" value="ECO:0007669"/>
    <property type="project" value="TreeGrafter"/>
</dbReference>
<gene>
    <name evidence="5" type="ORF">JP75_08625</name>
</gene>
<feature type="signal peptide" evidence="3">
    <location>
        <begin position="1"/>
        <end position="24"/>
    </location>
</feature>
<dbReference type="GO" id="GO:0030288">
    <property type="term" value="C:outer membrane-bounded periplasmic space"/>
    <property type="evidence" value="ECO:0007669"/>
    <property type="project" value="UniProtKB-ARBA"/>
</dbReference>
<dbReference type="Gene3D" id="3.10.105.10">
    <property type="entry name" value="Dipeptide-binding Protein, Domain 3"/>
    <property type="match status" value="1"/>
</dbReference>
<keyword evidence="6" id="KW-1185">Reference proteome</keyword>
<feature type="domain" description="Solute-binding protein family 5" evidence="4">
    <location>
        <begin position="76"/>
        <end position="440"/>
    </location>
</feature>
<comment type="caution">
    <text evidence="5">The sequence shown here is derived from an EMBL/GenBank/DDBJ whole genome shotgun (WGS) entry which is preliminary data.</text>
</comment>
<dbReference type="SUPFAM" id="SSF53850">
    <property type="entry name" value="Periplasmic binding protein-like II"/>
    <property type="match status" value="1"/>
</dbReference>
<evidence type="ECO:0000256" key="3">
    <source>
        <dbReference type="SAM" id="SignalP"/>
    </source>
</evidence>
<evidence type="ECO:0000313" key="6">
    <source>
        <dbReference type="Proteomes" id="UP000028981"/>
    </source>
</evidence>
<proteinExistence type="inferred from homology"/>
<dbReference type="OrthoDB" id="9803988at2"/>